<dbReference type="KEGG" id="ssck:SPSK_01136"/>
<dbReference type="VEuPathDB" id="FungiDB:SPSK_01136"/>
<dbReference type="PANTHER" id="PTHR10933:SF9">
    <property type="entry name" value="IMMUNOGLOBULIN-BINDING PROTEIN 1"/>
    <property type="match status" value="1"/>
</dbReference>
<dbReference type="GO" id="GO:0005829">
    <property type="term" value="C:cytosol"/>
    <property type="evidence" value="ECO:0007669"/>
    <property type="project" value="TreeGrafter"/>
</dbReference>
<dbReference type="GO" id="GO:0035303">
    <property type="term" value="P:regulation of dephosphorylation"/>
    <property type="evidence" value="ECO:0007669"/>
    <property type="project" value="TreeGrafter"/>
</dbReference>
<sequence>MSSTEPQQREPRSAKATYLAAERLRDAIERGAFHPGGAGLASRNGNDSAGTPLSYGEAVREALASYVECGRRVQELALFSTNESVEDISTAHLPYLLVPYRIAELSLKLPTAQPGPTERRAVLKQAREAYERFLHHLDGYGLLTTPYARLLQAYTEDPTHFSTLGPMGGIGTSTASSGGAGSGLAGLADPAARRNAKIAAFRAEKELRDKLDVLRQRQQQRRELSRRRRQRLRVVDGSEDKTGEAPVEGSSSLNAEAGVHDEDDEEDDGDDDDDDDDDDDEEEARKLHLAALFYSAHMAFQGLEGINVEDDILAKAPVPLMPHGSHGPSAGGLGDNRQRPAGATDMGGGDLTRVDDLRNMGSTPVLRRLQSALAGSPTWAGSVNPGGSGPLLSKDGKPKQPFTILGSRAEMAKNVFRPGHNLPTMSIDEYLEEERKRGGIIEGGGPSSGIPPVPDEDNYDKADAETMKQRAWDEFTEANPRGAGNTLNRG</sequence>
<feature type="compositionally biased region" description="Basic and acidic residues" evidence="1">
    <location>
        <begin position="233"/>
        <end position="243"/>
    </location>
</feature>
<evidence type="ECO:0000313" key="2">
    <source>
        <dbReference type="EMBL" id="KJR81331.1"/>
    </source>
</evidence>
<organism evidence="2 3">
    <name type="scientific">Sporothrix schenckii 1099-18</name>
    <dbReference type="NCBI Taxonomy" id="1397361"/>
    <lineage>
        <taxon>Eukaryota</taxon>
        <taxon>Fungi</taxon>
        <taxon>Dikarya</taxon>
        <taxon>Ascomycota</taxon>
        <taxon>Pezizomycotina</taxon>
        <taxon>Sordariomycetes</taxon>
        <taxon>Sordariomycetidae</taxon>
        <taxon>Ophiostomatales</taxon>
        <taxon>Ophiostomataceae</taxon>
        <taxon>Sporothrix</taxon>
    </lineage>
</organism>
<accession>A0A0F2LZK6</accession>
<protein>
    <submittedName>
        <fullName evidence="2">Tor signaling pathway regulator</fullName>
    </submittedName>
</protein>
<dbReference type="Proteomes" id="UP000033710">
    <property type="component" value="Unassembled WGS sequence"/>
</dbReference>
<evidence type="ECO:0000313" key="3">
    <source>
        <dbReference type="Proteomes" id="UP000033710"/>
    </source>
</evidence>
<dbReference type="PANTHER" id="PTHR10933">
    <property type="entry name" value="IMMUNOGLOBULIN-BINDING PROTEIN 1"/>
    <property type="match status" value="1"/>
</dbReference>
<feature type="region of interest" description="Disordered" evidence="1">
    <location>
        <begin position="438"/>
        <end position="464"/>
    </location>
</feature>
<dbReference type="GeneID" id="27663344"/>
<dbReference type="AlphaFoldDB" id="A0A0F2LZK6"/>
<gene>
    <name evidence="2" type="ORF">SPSK_01136</name>
</gene>
<feature type="region of interest" description="Disordered" evidence="1">
    <location>
        <begin position="324"/>
        <end position="353"/>
    </location>
</feature>
<name>A0A0F2LZK6_SPOSC</name>
<dbReference type="Gene3D" id="1.25.40.540">
    <property type="entry name" value="TAP42-like family"/>
    <property type="match status" value="1"/>
</dbReference>
<dbReference type="GO" id="GO:0009966">
    <property type="term" value="P:regulation of signal transduction"/>
    <property type="evidence" value="ECO:0007669"/>
    <property type="project" value="InterPro"/>
</dbReference>
<feature type="compositionally biased region" description="Acidic residues" evidence="1">
    <location>
        <begin position="261"/>
        <end position="282"/>
    </location>
</feature>
<reference evidence="2 3" key="2">
    <citation type="journal article" date="2015" name="Eukaryot. Cell">
        <title>Asexual propagation of a virulent clone complex in a human and feline outbreak of sporotrichosis.</title>
        <authorList>
            <person name="Teixeira Mde M."/>
            <person name="Rodrigues A.M."/>
            <person name="Tsui C.K."/>
            <person name="de Almeida L.G."/>
            <person name="Van Diepeningen A.D."/>
            <person name="van den Ende B.G."/>
            <person name="Fernandes G.F."/>
            <person name="Kano R."/>
            <person name="Hamelin R.C."/>
            <person name="Lopes-Bezerra L.M."/>
            <person name="Vasconcelos A.T."/>
            <person name="de Hoog S."/>
            <person name="de Camargo Z.P."/>
            <person name="Felipe M.S."/>
        </authorList>
    </citation>
    <scope>NUCLEOTIDE SEQUENCE [LARGE SCALE GENOMIC DNA]</scope>
    <source>
        <strain evidence="2 3">1099-18</strain>
    </source>
</reference>
<dbReference type="InterPro" id="IPR038511">
    <property type="entry name" value="TAP42/TAP46-like_sf"/>
</dbReference>
<dbReference type="Pfam" id="PF04177">
    <property type="entry name" value="TAP42"/>
    <property type="match status" value="1"/>
</dbReference>
<dbReference type="InterPro" id="IPR007304">
    <property type="entry name" value="TAP46-like"/>
</dbReference>
<dbReference type="RefSeq" id="XP_016584007.1">
    <property type="nucleotide sequence ID" value="XM_016728067.1"/>
</dbReference>
<dbReference type="GO" id="GO:0051721">
    <property type="term" value="F:protein phosphatase 2A binding"/>
    <property type="evidence" value="ECO:0007669"/>
    <property type="project" value="TreeGrafter"/>
</dbReference>
<evidence type="ECO:0000256" key="1">
    <source>
        <dbReference type="SAM" id="MobiDB-lite"/>
    </source>
</evidence>
<reference evidence="2 3" key="1">
    <citation type="journal article" date="2014" name="BMC Genomics">
        <title>Comparative genomics of the major fungal agents of human and animal Sporotrichosis: Sporothrix schenckii and Sporothrix brasiliensis.</title>
        <authorList>
            <person name="Teixeira M.M."/>
            <person name="de Almeida L.G."/>
            <person name="Kubitschek-Barreira P."/>
            <person name="Alves F.L."/>
            <person name="Kioshima E.S."/>
            <person name="Abadio A.K."/>
            <person name="Fernandes L."/>
            <person name="Derengowski L.S."/>
            <person name="Ferreira K.S."/>
            <person name="Souza R.C."/>
            <person name="Ruiz J.C."/>
            <person name="de Andrade N.C."/>
            <person name="Paes H.C."/>
            <person name="Nicola A.M."/>
            <person name="Albuquerque P."/>
            <person name="Gerber A.L."/>
            <person name="Martins V.P."/>
            <person name="Peconick L.D."/>
            <person name="Neto A.V."/>
            <person name="Chaucanez C.B."/>
            <person name="Silva P.A."/>
            <person name="Cunha O.L."/>
            <person name="de Oliveira F.F."/>
            <person name="dos Santos T.C."/>
            <person name="Barros A.L."/>
            <person name="Soares M.A."/>
            <person name="de Oliveira L.M."/>
            <person name="Marini M.M."/>
            <person name="Villalobos-Duno H."/>
            <person name="Cunha M.M."/>
            <person name="de Hoog S."/>
            <person name="da Silveira J.F."/>
            <person name="Henrissat B."/>
            <person name="Nino-Vega G.A."/>
            <person name="Cisalpino P.S."/>
            <person name="Mora-Montes H.M."/>
            <person name="Almeida S.R."/>
            <person name="Stajich J.E."/>
            <person name="Lopes-Bezerra L.M."/>
            <person name="Vasconcelos A.T."/>
            <person name="Felipe M.S."/>
        </authorList>
    </citation>
    <scope>NUCLEOTIDE SEQUENCE [LARGE SCALE GENOMIC DNA]</scope>
    <source>
        <strain evidence="2 3">1099-18</strain>
    </source>
</reference>
<dbReference type="EMBL" id="AXCR01000011">
    <property type="protein sequence ID" value="KJR81331.1"/>
    <property type="molecule type" value="Genomic_DNA"/>
</dbReference>
<dbReference type="OrthoDB" id="10261753at2759"/>
<proteinExistence type="predicted"/>
<comment type="caution">
    <text evidence="2">The sequence shown here is derived from an EMBL/GenBank/DDBJ whole genome shotgun (WGS) entry which is preliminary data.</text>
</comment>
<feature type="region of interest" description="Disordered" evidence="1">
    <location>
        <begin position="216"/>
        <end position="283"/>
    </location>
</feature>